<organism evidence="1 2">
    <name type="scientific">Vaccinium darrowii</name>
    <dbReference type="NCBI Taxonomy" id="229202"/>
    <lineage>
        <taxon>Eukaryota</taxon>
        <taxon>Viridiplantae</taxon>
        <taxon>Streptophyta</taxon>
        <taxon>Embryophyta</taxon>
        <taxon>Tracheophyta</taxon>
        <taxon>Spermatophyta</taxon>
        <taxon>Magnoliopsida</taxon>
        <taxon>eudicotyledons</taxon>
        <taxon>Gunneridae</taxon>
        <taxon>Pentapetalae</taxon>
        <taxon>asterids</taxon>
        <taxon>Ericales</taxon>
        <taxon>Ericaceae</taxon>
        <taxon>Vaccinioideae</taxon>
        <taxon>Vaccinieae</taxon>
        <taxon>Vaccinium</taxon>
    </lineage>
</organism>
<accession>A0ACB7XUP7</accession>
<evidence type="ECO:0000313" key="1">
    <source>
        <dbReference type="EMBL" id="KAH7844757.1"/>
    </source>
</evidence>
<gene>
    <name evidence="1" type="ORF">Vadar_031349</name>
</gene>
<name>A0ACB7XUP7_9ERIC</name>
<proteinExistence type="predicted"/>
<reference evidence="1 2" key="1">
    <citation type="journal article" date="2021" name="Hortic Res">
        <title>High-quality reference genome and annotation aids understanding of berry development for evergreen blueberry (Vaccinium darrowii).</title>
        <authorList>
            <person name="Yu J."/>
            <person name="Hulse-Kemp A.M."/>
            <person name="Babiker E."/>
            <person name="Staton M."/>
        </authorList>
    </citation>
    <scope>NUCLEOTIDE SEQUENCE [LARGE SCALE GENOMIC DNA]</scope>
    <source>
        <strain evidence="2">cv. NJ 8807/NJ 8810</strain>
        <tissue evidence="1">Young leaf</tissue>
    </source>
</reference>
<dbReference type="Proteomes" id="UP000828048">
    <property type="component" value="Chromosome 1"/>
</dbReference>
<keyword evidence="2" id="KW-1185">Reference proteome</keyword>
<evidence type="ECO:0000313" key="2">
    <source>
        <dbReference type="Proteomes" id="UP000828048"/>
    </source>
</evidence>
<protein>
    <submittedName>
        <fullName evidence="1">Uncharacterized protein</fullName>
    </submittedName>
</protein>
<comment type="caution">
    <text evidence="1">The sequence shown here is derived from an EMBL/GenBank/DDBJ whole genome shotgun (WGS) entry which is preliminary data.</text>
</comment>
<sequence>MSSFLKFNLSPRGRRPNDTEKYYQTFSLATVDADFKPFMKTIILVATLIATVTFAAAFTMPGGFDTRPKKEGVATLVTKAALKVFILSDTFAMCCSITVVLLLSMAMLAERDIVSSIAQYSMTLLYLAFFATLVAFMSGVFAVIAPKALWVAISVCIVCSAAPFLISPCTLPGFPYITLLHPAILYRLLQGLKQKLKHWNKRKSEQRDVRLLIQRGTPDPTYRVSNTNTVAN</sequence>
<dbReference type="EMBL" id="CM037151">
    <property type="protein sequence ID" value="KAH7844757.1"/>
    <property type="molecule type" value="Genomic_DNA"/>
</dbReference>